<name>A0A1V8SFW8_9PEZI</name>
<dbReference type="Proteomes" id="UP000192596">
    <property type="component" value="Unassembled WGS sequence"/>
</dbReference>
<feature type="region of interest" description="Disordered" evidence="1">
    <location>
        <begin position="337"/>
        <end position="516"/>
    </location>
</feature>
<organism evidence="2 3">
    <name type="scientific">Cryoendolithus antarcticus</name>
    <dbReference type="NCBI Taxonomy" id="1507870"/>
    <lineage>
        <taxon>Eukaryota</taxon>
        <taxon>Fungi</taxon>
        <taxon>Dikarya</taxon>
        <taxon>Ascomycota</taxon>
        <taxon>Pezizomycotina</taxon>
        <taxon>Dothideomycetes</taxon>
        <taxon>Dothideomycetidae</taxon>
        <taxon>Cladosporiales</taxon>
        <taxon>Cladosporiaceae</taxon>
        <taxon>Cryoendolithus</taxon>
    </lineage>
</organism>
<reference evidence="3" key="1">
    <citation type="submission" date="2017-03" db="EMBL/GenBank/DDBJ databases">
        <title>Genomes of endolithic fungi from Antarctica.</title>
        <authorList>
            <person name="Coleine C."/>
            <person name="Masonjones S."/>
            <person name="Stajich J.E."/>
        </authorList>
    </citation>
    <scope>NUCLEOTIDE SEQUENCE [LARGE SCALE GENOMIC DNA]</scope>
    <source>
        <strain evidence="3">CCFEE 5527</strain>
    </source>
</reference>
<feature type="compositionally biased region" description="Acidic residues" evidence="1">
    <location>
        <begin position="358"/>
        <end position="372"/>
    </location>
</feature>
<dbReference type="STRING" id="1507870.A0A1V8SFW8"/>
<evidence type="ECO:0000313" key="2">
    <source>
        <dbReference type="EMBL" id="OQN98025.1"/>
    </source>
</evidence>
<dbReference type="EMBL" id="NAJO01000049">
    <property type="protein sequence ID" value="OQN98025.1"/>
    <property type="molecule type" value="Genomic_DNA"/>
</dbReference>
<proteinExistence type="predicted"/>
<dbReference type="AlphaFoldDB" id="A0A1V8SFW8"/>
<evidence type="ECO:0000313" key="3">
    <source>
        <dbReference type="Proteomes" id="UP000192596"/>
    </source>
</evidence>
<feature type="compositionally biased region" description="Basic residues" evidence="1">
    <location>
        <begin position="392"/>
        <end position="402"/>
    </location>
</feature>
<protein>
    <submittedName>
        <fullName evidence="2">Uncharacterized protein</fullName>
    </submittedName>
</protein>
<evidence type="ECO:0000256" key="1">
    <source>
        <dbReference type="SAM" id="MobiDB-lite"/>
    </source>
</evidence>
<comment type="caution">
    <text evidence="2">The sequence shown here is derived from an EMBL/GenBank/DDBJ whole genome shotgun (WGS) entry which is preliminary data.</text>
</comment>
<dbReference type="OrthoDB" id="3946763at2759"/>
<keyword evidence="3" id="KW-1185">Reference proteome</keyword>
<feature type="region of interest" description="Disordered" evidence="1">
    <location>
        <begin position="553"/>
        <end position="597"/>
    </location>
</feature>
<feature type="compositionally biased region" description="Gly residues" evidence="1">
    <location>
        <begin position="373"/>
        <end position="387"/>
    </location>
</feature>
<accession>A0A1V8SFW8</accession>
<sequence>MGADCSLPSHKYTQFYLPADCFRSCCPGSPGCDNHRSHGSRRSNYWYVERGGNGKDRYHDPFEYMDRMFARGGAMQMMMPGGWPGIGMQSPMSMGMNMGHGGMAGYASGCGNGPYGGGCGTPGGIMGPGPWPGGWKPSSEWTGRDYSLLGEILNEYSAREKGKGRLPWGPWSDMMTPPWCPPPSWAGSHPWTDPYSSSGRKPWEPPGSAEKDIDALLAARLRQMSAATDPLLQTQESAAAKSYAEQISQLHDMLFGSNAEQKQKQYLEKLSQNFRQMQSNGMMNDPGSLQAQIQQLQAQFAAALGGQSGPGAGPAGGGRDSLERDLRQMMAERAAANEMRRRGGNGLRGSRRPRGGFDAEDDDWGDEWDDDGGGGGGGRRGNRGGKTNGRPPPRRGPPRRPRPSPGPNNNTGTGANPFGADNTSSQNGGAFDRPFPATQNPNANPYPAAFESNPPFRSTMPNNSGYQQEPFYPSRPAGPSPPTPDRPLTPVPSADLPDEIRRPLSPMPMPMPRHGGPGNMGWGYNARVEEVSETARGMEGRLGMAMRLNTPPTYVSQEDVHGGGGESRPGTGARHVSFGDIAPIGRQEPGIGGVKEV</sequence>
<feature type="compositionally biased region" description="Pro residues" evidence="1">
    <location>
        <begin position="476"/>
        <end position="490"/>
    </location>
</feature>
<feature type="compositionally biased region" description="Polar residues" evidence="1">
    <location>
        <begin position="455"/>
        <end position="467"/>
    </location>
</feature>
<gene>
    <name evidence="2" type="ORF">B0A48_16331</name>
</gene>
<dbReference type="InParanoid" id="A0A1V8SFW8"/>